<accession>A0A3G6J6Z8</accession>
<organism evidence="2 3">
    <name type="scientific">Corynebacterium choanae</name>
    <dbReference type="NCBI Taxonomy" id="1862358"/>
    <lineage>
        <taxon>Bacteria</taxon>
        <taxon>Bacillati</taxon>
        <taxon>Actinomycetota</taxon>
        <taxon>Actinomycetes</taxon>
        <taxon>Mycobacteriales</taxon>
        <taxon>Corynebacteriaceae</taxon>
        <taxon>Corynebacterium</taxon>
    </lineage>
</organism>
<feature type="region of interest" description="Disordered" evidence="1">
    <location>
        <begin position="1"/>
        <end position="108"/>
    </location>
</feature>
<dbReference type="RefSeq" id="WP_123925948.1">
    <property type="nucleotide sequence ID" value="NZ_CP033896.1"/>
</dbReference>
<feature type="compositionally biased region" description="Basic and acidic residues" evidence="1">
    <location>
        <begin position="65"/>
        <end position="81"/>
    </location>
</feature>
<dbReference type="EMBL" id="CP033896">
    <property type="protein sequence ID" value="AZA12698.1"/>
    <property type="molecule type" value="Genomic_DNA"/>
</dbReference>
<dbReference type="AlphaFoldDB" id="A0A3G6J6Z8"/>
<sequence length="184" mass="19822">MVNEQQPAPVPAAEPTLPFGESSARTIASPEVDSASDFPVPDSGESAPGSDDDRRQAVSLAAPAADDHHAPGEARPDDVATHHGQAATAENPADVEEAAGDSVEDTGAAPALTPEETMLLQLAKQLETLPAGARDEMIVRRTGRSSWRFYQQLYRMIDRPEVIEFDPLFIGRLRRRVERGTTLV</sequence>
<dbReference type="Proteomes" id="UP000269019">
    <property type="component" value="Chromosome"/>
</dbReference>
<protein>
    <recommendedName>
        <fullName evidence="4">DUF3263 domain-containing protein</fullName>
    </recommendedName>
</protein>
<reference evidence="2 3" key="1">
    <citation type="submission" date="2018-11" db="EMBL/GenBank/DDBJ databases">
        <authorList>
            <person name="Kleinhagauer T."/>
            <person name="Glaeser S.P."/>
            <person name="Spergser J."/>
            <person name="Ruckert C."/>
            <person name="Kaempfer P."/>
            <person name="Busse H.-J."/>
        </authorList>
    </citation>
    <scope>NUCLEOTIDE SEQUENCE [LARGE SCALE GENOMIC DNA]</scope>
    <source>
        <strain evidence="2 3">200CH</strain>
    </source>
</reference>
<dbReference type="OrthoDB" id="3268863at2"/>
<dbReference type="InterPro" id="IPR021678">
    <property type="entry name" value="DUF3263"/>
</dbReference>
<evidence type="ECO:0000313" key="3">
    <source>
        <dbReference type="Proteomes" id="UP000269019"/>
    </source>
</evidence>
<feature type="compositionally biased region" description="Acidic residues" evidence="1">
    <location>
        <begin position="93"/>
        <end position="104"/>
    </location>
</feature>
<evidence type="ECO:0000313" key="2">
    <source>
        <dbReference type="EMBL" id="AZA12698.1"/>
    </source>
</evidence>
<feature type="compositionally biased region" description="Low complexity" evidence="1">
    <location>
        <begin position="1"/>
        <end position="15"/>
    </location>
</feature>
<evidence type="ECO:0008006" key="4">
    <source>
        <dbReference type="Google" id="ProtNLM"/>
    </source>
</evidence>
<dbReference type="KEGG" id="ccho:CCHOA_01350"/>
<gene>
    <name evidence="2" type="ORF">CCHOA_01350</name>
</gene>
<dbReference type="Pfam" id="PF11662">
    <property type="entry name" value="DUF3263"/>
    <property type="match status" value="1"/>
</dbReference>
<keyword evidence="3" id="KW-1185">Reference proteome</keyword>
<evidence type="ECO:0000256" key="1">
    <source>
        <dbReference type="SAM" id="MobiDB-lite"/>
    </source>
</evidence>
<proteinExistence type="predicted"/>
<name>A0A3G6J6Z8_9CORY</name>